<comment type="caution">
    <text evidence="1">The sequence shown here is derived from an EMBL/GenBank/DDBJ whole genome shotgun (WGS) entry which is preliminary data.</text>
</comment>
<dbReference type="Proteomes" id="UP001488838">
    <property type="component" value="Unassembled WGS sequence"/>
</dbReference>
<proteinExistence type="predicted"/>
<protein>
    <submittedName>
        <fullName evidence="1">Uncharacterized protein</fullName>
    </submittedName>
</protein>
<dbReference type="EMBL" id="JBBHLL010000049">
    <property type="protein sequence ID" value="KAK7823881.1"/>
    <property type="molecule type" value="Genomic_DNA"/>
</dbReference>
<gene>
    <name evidence="1" type="ORF">U0070_020552</name>
</gene>
<name>A0AAW0JCU5_MYOGA</name>
<keyword evidence="2" id="KW-1185">Reference proteome</keyword>
<accession>A0AAW0JCU5</accession>
<evidence type="ECO:0000313" key="1">
    <source>
        <dbReference type="EMBL" id="KAK7823881.1"/>
    </source>
</evidence>
<sequence length="58" mass="7126">MRSPQLMRFVFYVCNQQRQLTVMKNWTAFRYHQQVIYLSPGERPRRTRIQAPLPRLAF</sequence>
<reference evidence="1 2" key="1">
    <citation type="journal article" date="2023" name="bioRxiv">
        <title>Conserved and derived expression patterns and positive selection on dental genes reveal complex evolutionary context of ever-growing rodent molars.</title>
        <authorList>
            <person name="Calamari Z.T."/>
            <person name="Song A."/>
            <person name="Cohen E."/>
            <person name="Akter M."/>
            <person name="Roy R.D."/>
            <person name="Hallikas O."/>
            <person name="Christensen M.M."/>
            <person name="Li P."/>
            <person name="Marangoni P."/>
            <person name="Jernvall J."/>
            <person name="Klein O.D."/>
        </authorList>
    </citation>
    <scope>NUCLEOTIDE SEQUENCE [LARGE SCALE GENOMIC DNA]</scope>
    <source>
        <strain evidence="1">V071</strain>
    </source>
</reference>
<evidence type="ECO:0000313" key="2">
    <source>
        <dbReference type="Proteomes" id="UP001488838"/>
    </source>
</evidence>
<organism evidence="1 2">
    <name type="scientific">Myodes glareolus</name>
    <name type="common">Bank vole</name>
    <name type="synonym">Clethrionomys glareolus</name>
    <dbReference type="NCBI Taxonomy" id="447135"/>
    <lineage>
        <taxon>Eukaryota</taxon>
        <taxon>Metazoa</taxon>
        <taxon>Chordata</taxon>
        <taxon>Craniata</taxon>
        <taxon>Vertebrata</taxon>
        <taxon>Euteleostomi</taxon>
        <taxon>Mammalia</taxon>
        <taxon>Eutheria</taxon>
        <taxon>Euarchontoglires</taxon>
        <taxon>Glires</taxon>
        <taxon>Rodentia</taxon>
        <taxon>Myomorpha</taxon>
        <taxon>Muroidea</taxon>
        <taxon>Cricetidae</taxon>
        <taxon>Arvicolinae</taxon>
        <taxon>Myodes</taxon>
    </lineage>
</organism>
<dbReference type="AlphaFoldDB" id="A0AAW0JCU5"/>